<dbReference type="EMBL" id="AWVF01000276">
    <property type="protein sequence ID" value="ERJ93714.1"/>
    <property type="molecule type" value="Genomic_DNA"/>
</dbReference>
<evidence type="ECO:0000313" key="4">
    <source>
        <dbReference type="Proteomes" id="UP000016662"/>
    </source>
</evidence>
<evidence type="ECO:0000256" key="1">
    <source>
        <dbReference type="SAM" id="MobiDB-lite"/>
    </source>
</evidence>
<organism evidence="3 4">
    <name type="scientific">Ruminococcus callidus ATCC 27760</name>
    <dbReference type="NCBI Taxonomy" id="411473"/>
    <lineage>
        <taxon>Bacteria</taxon>
        <taxon>Bacillati</taxon>
        <taxon>Bacillota</taxon>
        <taxon>Clostridia</taxon>
        <taxon>Eubacteriales</taxon>
        <taxon>Oscillospiraceae</taxon>
        <taxon>Ruminococcus</taxon>
    </lineage>
</organism>
<dbReference type="HOGENOM" id="CLU_1244574_0_0_9"/>
<keyword evidence="2" id="KW-0812">Transmembrane</keyword>
<proteinExistence type="predicted"/>
<protein>
    <submittedName>
        <fullName evidence="3">Uncharacterized protein</fullName>
    </submittedName>
</protein>
<accession>U2LW57</accession>
<dbReference type="PATRIC" id="fig|411473.3.peg.1842"/>
<name>U2LW57_9FIRM</name>
<gene>
    <name evidence="3" type="ORF">RUMCAL_02229</name>
</gene>
<feature type="transmembrane region" description="Helical" evidence="2">
    <location>
        <begin position="201"/>
        <end position="218"/>
    </location>
</feature>
<reference evidence="3 4" key="1">
    <citation type="submission" date="2013-07" db="EMBL/GenBank/DDBJ databases">
        <authorList>
            <person name="Weinstock G."/>
            <person name="Sodergren E."/>
            <person name="Wylie T."/>
            <person name="Fulton L."/>
            <person name="Fulton R."/>
            <person name="Fronick C."/>
            <person name="O'Laughlin M."/>
            <person name="Godfrey J."/>
            <person name="Miner T."/>
            <person name="Herter B."/>
            <person name="Appelbaum E."/>
            <person name="Cordes M."/>
            <person name="Lek S."/>
            <person name="Wollam A."/>
            <person name="Pepin K.H."/>
            <person name="Palsikar V.B."/>
            <person name="Mitreva M."/>
            <person name="Wilson R.K."/>
        </authorList>
    </citation>
    <scope>NUCLEOTIDE SEQUENCE [LARGE SCALE GENOMIC DNA]</scope>
    <source>
        <strain evidence="3 4">ATCC 27760</strain>
    </source>
</reference>
<feature type="compositionally biased region" description="Low complexity" evidence="1">
    <location>
        <begin position="171"/>
        <end position="189"/>
    </location>
</feature>
<keyword evidence="4" id="KW-1185">Reference proteome</keyword>
<dbReference type="Proteomes" id="UP000016662">
    <property type="component" value="Unassembled WGS sequence"/>
</dbReference>
<dbReference type="AlphaFoldDB" id="U2LW57"/>
<sequence length="222" mass="22488">MHCEAKTPVIGAKQVGVAYLQLNGNTVSSTLNLFTDGQNTLSCDVAAVQETDTLTLVVDNIDPTPLGDSSTTLTIDSVQLNGTETGAKLRDGDGLLRVSKTDMGYAAGAITGFVGTFTPLQSELETNQITVTFTLTNLTAAVEGTTAEVATGTTTLTTTTAVTFANDAGGSVTAGQSSSGSGSTSGTKGKNASPKTGDMEIYGVFAVLAISGGIAFWAKKKG</sequence>
<evidence type="ECO:0000313" key="3">
    <source>
        <dbReference type="EMBL" id="ERJ93714.1"/>
    </source>
</evidence>
<comment type="caution">
    <text evidence="3">The sequence shown here is derived from an EMBL/GenBank/DDBJ whole genome shotgun (WGS) entry which is preliminary data.</text>
</comment>
<evidence type="ECO:0000256" key="2">
    <source>
        <dbReference type="SAM" id="Phobius"/>
    </source>
</evidence>
<keyword evidence="2" id="KW-1133">Transmembrane helix</keyword>
<dbReference type="STRING" id="411473.RUMCAL_02229"/>
<feature type="region of interest" description="Disordered" evidence="1">
    <location>
        <begin position="171"/>
        <end position="194"/>
    </location>
</feature>
<keyword evidence="2" id="KW-0472">Membrane</keyword>